<reference evidence="5" key="1">
    <citation type="journal article" date="2019" name="Int. J. Syst. Evol. Microbiol.">
        <title>The Global Catalogue of Microorganisms (GCM) 10K type strain sequencing project: providing services to taxonomists for standard genome sequencing and annotation.</title>
        <authorList>
            <consortium name="The Broad Institute Genomics Platform"/>
            <consortium name="The Broad Institute Genome Sequencing Center for Infectious Disease"/>
            <person name="Wu L."/>
            <person name="Ma J."/>
        </authorList>
    </citation>
    <scope>NUCLEOTIDE SEQUENCE [LARGE SCALE GENOMIC DNA]</scope>
    <source>
        <strain evidence="5">KACC 12597</strain>
    </source>
</reference>
<sequence length="106" mass="12063">MKRSILLAATLVVLSTSATGAYAYRGDAGAAAAAGFVGGLFTGILLDAAPPPRVYRPAPVVVERYYEVPSRHYRRYDYPPRRYYRHGHGHGHRHWDDHGRRDRWRD</sequence>
<keyword evidence="5" id="KW-1185">Reference proteome</keyword>
<evidence type="ECO:0000256" key="3">
    <source>
        <dbReference type="SAM" id="SignalP"/>
    </source>
</evidence>
<keyword evidence="2" id="KW-0812">Transmembrane</keyword>
<dbReference type="EMBL" id="JBHUHX010000015">
    <property type="protein sequence ID" value="MFD2111694.1"/>
    <property type="molecule type" value="Genomic_DNA"/>
</dbReference>
<proteinExistence type="predicted"/>
<evidence type="ECO:0008006" key="6">
    <source>
        <dbReference type="Google" id="ProtNLM"/>
    </source>
</evidence>
<comment type="caution">
    <text evidence="4">The sequence shown here is derived from an EMBL/GenBank/DDBJ whole genome shotgun (WGS) entry which is preliminary data.</text>
</comment>
<keyword evidence="3" id="KW-0732">Signal</keyword>
<accession>A0ABW4YAL4</accession>
<keyword evidence="2" id="KW-1133">Transmembrane helix</keyword>
<feature type="transmembrane region" description="Helical" evidence="2">
    <location>
        <begin position="30"/>
        <end position="49"/>
    </location>
</feature>
<feature type="chain" id="PRO_5045851495" description="PXPV repeat-containing protein" evidence="3">
    <location>
        <begin position="24"/>
        <end position="106"/>
    </location>
</feature>
<organism evidence="4 5">
    <name type="scientific">Thiorhodococcus fuscus</name>
    <dbReference type="NCBI Taxonomy" id="527200"/>
    <lineage>
        <taxon>Bacteria</taxon>
        <taxon>Pseudomonadati</taxon>
        <taxon>Pseudomonadota</taxon>
        <taxon>Gammaproteobacteria</taxon>
        <taxon>Chromatiales</taxon>
        <taxon>Chromatiaceae</taxon>
        <taxon>Thiorhodococcus</taxon>
    </lineage>
</organism>
<feature type="region of interest" description="Disordered" evidence="1">
    <location>
        <begin position="85"/>
        <end position="106"/>
    </location>
</feature>
<dbReference type="Proteomes" id="UP001597337">
    <property type="component" value="Unassembled WGS sequence"/>
</dbReference>
<protein>
    <recommendedName>
        <fullName evidence="6">PXPV repeat-containing protein</fullName>
    </recommendedName>
</protein>
<evidence type="ECO:0000256" key="2">
    <source>
        <dbReference type="SAM" id="Phobius"/>
    </source>
</evidence>
<feature type="signal peptide" evidence="3">
    <location>
        <begin position="1"/>
        <end position="23"/>
    </location>
</feature>
<feature type="compositionally biased region" description="Basic and acidic residues" evidence="1">
    <location>
        <begin position="94"/>
        <end position="106"/>
    </location>
</feature>
<evidence type="ECO:0000313" key="4">
    <source>
        <dbReference type="EMBL" id="MFD2111694.1"/>
    </source>
</evidence>
<evidence type="ECO:0000256" key="1">
    <source>
        <dbReference type="SAM" id="MobiDB-lite"/>
    </source>
</evidence>
<gene>
    <name evidence="4" type="ORF">ACFSJC_07570</name>
</gene>
<evidence type="ECO:0000313" key="5">
    <source>
        <dbReference type="Proteomes" id="UP001597337"/>
    </source>
</evidence>
<dbReference type="RefSeq" id="WP_386025333.1">
    <property type="nucleotide sequence ID" value="NZ_JBHUHX010000015.1"/>
</dbReference>
<keyword evidence="2" id="KW-0472">Membrane</keyword>
<name>A0ABW4YAL4_9GAMM</name>